<keyword evidence="2" id="KW-1185">Reference proteome</keyword>
<evidence type="ECO:0000313" key="1">
    <source>
        <dbReference type="EMBL" id="QQK08257.1"/>
    </source>
</evidence>
<accession>A0AC61MRS0</accession>
<sequence>MSIIDIKNLEFTYIGDIKPIFENINLQLDSNWKLGLIGRNGYGKSTFLNILLGKLDYSGTITSKVHFEYFPYKIKNEDYLTVDVVEEIKGNYELWKLERELNLLKVDLDILYRPFNTLSGGEQTKVLIASMFISDNNFLLIDEPTNSLDINGRRILAEYLNKKSGFILVSHDRNFLNHTIDHVLTIEKQKIVLQKGNYDTWKENKEAEDEFNRNKNEKLKKEIDRLEKSSREKANWSDKVEASKNMRNSGSKVDKGYVGHKSAKMMQRSKNLEQRYKKTLEEKTGLLTNIEFEDDLVLESVPHHSKNLIVAENYSISFNNRKIFEPLDFSIENGEIVTITGENGAGKSSFLKSIVGFNIKRNGSLKLASNLKISYLPQEFDWIKGSLDDFIENNSVDKTKFLTLLRKMGFDRDTFDKDIGSYSSGQKKKVLISKSICEEANIYIWDEPLNYLDIITRLQIERMILKYKPTIILVEHDEDFLKNINARNIEIKKIRD</sequence>
<dbReference type="EMBL" id="CP066744">
    <property type="protein sequence ID" value="QQK08257.1"/>
    <property type="molecule type" value="Genomic_DNA"/>
</dbReference>
<organism evidence="1 2">
    <name type="scientific">Miniphocaeibacter halophilus</name>
    <dbReference type="NCBI Taxonomy" id="2931922"/>
    <lineage>
        <taxon>Bacteria</taxon>
        <taxon>Bacillati</taxon>
        <taxon>Bacillota</taxon>
        <taxon>Tissierellia</taxon>
        <taxon>Tissierellales</taxon>
        <taxon>Peptoniphilaceae</taxon>
        <taxon>Miniphocaeibacter</taxon>
    </lineage>
</organism>
<name>A0AC61MRS0_9FIRM</name>
<dbReference type="Proteomes" id="UP000595814">
    <property type="component" value="Chromosome"/>
</dbReference>
<gene>
    <name evidence="1" type="primary">abc-f</name>
    <name evidence="1" type="ORF">JFY71_01580</name>
</gene>
<evidence type="ECO:0000313" key="2">
    <source>
        <dbReference type="Proteomes" id="UP000595814"/>
    </source>
</evidence>
<reference evidence="1 2" key="1">
    <citation type="journal article" date="2022" name="Int. J. Syst. Evol. Microbiol.">
        <title>Miniphocaeibacter halophilus sp. nov., an ammonium-tolerant acetate-producing bacterium isolated from a biogas system.</title>
        <authorList>
            <person name="Schnurer A."/>
            <person name="Singh A."/>
            <person name="Bi S."/>
            <person name="Qiao W."/>
            <person name="Westerholm M."/>
        </authorList>
    </citation>
    <scope>NUCLEOTIDE SEQUENCE [LARGE SCALE GENOMIC DNA]</scope>
    <source>
        <strain evidence="1 2">AMB_01</strain>
    </source>
</reference>
<protein>
    <submittedName>
        <fullName evidence="1">ABC-F type ribosomal protection protein</fullName>
    </submittedName>
</protein>
<proteinExistence type="predicted"/>